<dbReference type="EMBL" id="FN653015">
    <property type="protein sequence ID" value="CBY20548.1"/>
    <property type="molecule type" value="Genomic_DNA"/>
</dbReference>
<evidence type="ECO:0000313" key="7">
    <source>
        <dbReference type="EMBL" id="CBY33856.1"/>
    </source>
</evidence>
<dbReference type="GO" id="GO:0044778">
    <property type="term" value="P:meiotic DNA integrity checkpoint signaling"/>
    <property type="evidence" value="ECO:0007669"/>
    <property type="project" value="TreeGrafter"/>
</dbReference>
<dbReference type="GO" id="GO:0035861">
    <property type="term" value="C:site of double-strand break"/>
    <property type="evidence" value="ECO:0007669"/>
    <property type="project" value="TreeGrafter"/>
</dbReference>
<protein>
    <recommendedName>
        <fullName evidence="4">Checkpoint protein</fullName>
    </recommendedName>
</protein>
<dbReference type="AlphaFoldDB" id="E4WS16"/>
<comment type="similarity">
    <text evidence="2 4">Belongs to the HUS1 family.</text>
</comment>
<dbReference type="Pfam" id="PF04005">
    <property type="entry name" value="Hus1"/>
    <property type="match status" value="1"/>
</dbReference>
<dbReference type="OrthoDB" id="10063861at2759"/>
<evidence type="ECO:0000256" key="5">
    <source>
        <dbReference type="SAM" id="MobiDB-lite"/>
    </source>
</evidence>
<comment type="subcellular location">
    <subcellularLocation>
        <location evidence="1">Nucleus</location>
    </subcellularLocation>
</comment>
<dbReference type="InterPro" id="IPR016580">
    <property type="entry name" value="HUS1"/>
</dbReference>
<evidence type="ECO:0000313" key="8">
    <source>
        <dbReference type="Proteomes" id="UP000001307"/>
    </source>
</evidence>
<dbReference type="FunCoup" id="E4WS16">
    <property type="interactions" value="88"/>
</dbReference>
<name>E4WS16_OIKDI</name>
<dbReference type="Proteomes" id="UP000011014">
    <property type="component" value="Unassembled WGS sequence"/>
</dbReference>
<reference evidence="6 8" key="1">
    <citation type="journal article" date="2010" name="Science">
        <title>Plasticity of animal genome architecture unmasked by rapid evolution of a pelagic tunicate.</title>
        <authorList>
            <person name="Denoeud F."/>
            <person name="Henriet S."/>
            <person name="Mungpakdee S."/>
            <person name="Aury J.M."/>
            <person name="Da Silva C."/>
            <person name="Brinkmann H."/>
            <person name="Mikhaleva J."/>
            <person name="Olsen L.C."/>
            <person name="Jubin C."/>
            <person name="Canestro C."/>
            <person name="Bouquet J.M."/>
            <person name="Danks G."/>
            <person name="Poulain J."/>
            <person name="Campsteijn C."/>
            <person name="Adamski M."/>
            <person name="Cross I."/>
            <person name="Yadetie F."/>
            <person name="Muffato M."/>
            <person name="Louis A."/>
            <person name="Butcher S."/>
            <person name="Tsagkogeorga G."/>
            <person name="Konrad A."/>
            <person name="Singh S."/>
            <person name="Jensen M.F."/>
            <person name="Cong E.H."/>
            <person name="Eikeseth-Otteraa H."/>
            <person name="Noel B."/>
            <person name="Anthouard V."/>
            <person name="Porcel B.M."/>
            <person name="Kachouri-Lafond R."/>
            <person name="Nishino A."/>
            <person name="Ugolini M."/>
            <person name="Chourrout P."/>
            <person name="Nishida H."/>
            <person name="Aasland R."/>
            <person name="Huzurbazar S."/>
            <person name="Westhof E."/>
            <person name="Delsuc F."/>
            <person name="Lehrach H."/>
            <person name="Reinhardt R."/>
            <person name="Weissenbach J."/>
            <person name="Roy S.W."/>
            <person name="Artiguenave F."/>
            <person name="Postlethwait J.H."/>
            <person name="Manak J.R."/>
            <person name="Thompson E.M."/>
            <person name="Jaillon O."/>
            <person name="Du Pasquier L."/>
            <person name="Boudinot P."/>
            <person name="Liberles D.A."/>
            <person name="Volff J.N."/>
            <person name="Philippe H."/>
            <person name="Lenhard B."/>
            <person name="Roest Crollius H."/>
            <person name="Wincker P."/>
            <person name="Chourrout D."/>
        </authorList>
    </citation>
    <scope>NUCLEOTIDE SEQUENCE [LARGE SCALE GENOMIC DNA]</scope>
</reference>
<dbReference type="InterPro" id="IPR007150">
    <property type="entry name" value="HUS1/Mec3"/>
</dbReference>
<dbReference type="GO" id="GO:0031573">
    <property type="term" value="P:mitotic intra-S DNA damage checkpoint signaling"/>
    <property type="evidence" value="ECO:0007669"/>
    <property type="project" value="TreeGrafter"/>
</dbReference>
<keyword evidence="3" id="KW-0539">Nucleus</keyword>
<dbReference type="PIRSF" id="PIRSF011312">
    <property type="entry name" value="Cell_cycle_HUS1"/>
    <property type="match status" value="1"/>
</dbReference>
<evidence type="ECO:0000256" key="3">
    <source>
        <dbReference type="ARBA" id="ARBA00023242"/>
    </source>
</evidence>
<dbReference type="GO" id="GO:0005730">
    <property type="term" value="C:nucleolus"/>
    <property type="evidence" value="ECO:0007669"/>
    <property type="project" value="InterPro"/>
</dbReference>
<gene>
    <name evidence="6" type="ORF">GSOID_T00000546001</name>
    <name evidence="7" type="ORF">GSOID_T00021810001</name>
</gene>
<dbReference type="GO" id="GO:0000723">
    <property type="term" value="P:telomere maintenance"/>
    <property type="evidence" value="ECO:0007669"/>
    <property type="project" value="TreeGrafter"/>
</dbReference>
<feature type="region of interest" description="Disordered" evidence="5">
    <location>
        <begin position="236"/>
        <end position="256"/>
    </location>
</feature>
<dbReference type="GO" id="GO:0030896">
    <property type="term" value="C:checkpoint clamp complex"/>
    <property type="evidence" value="ECO:0007669"/>
    <property type="project" value="InterPro"/>
</dbReference>
<keyword evidence="8" id="KW-1185">Reference proteome</keyword>
<dbReference type="Proteomes" id="UP000001307">
    <property type="component" value="Unassembled WGS sequence"/>
</dbReference>
<evidence type="ECO:0000256" key="2">
    <source>
        <dbReference type="ARBA" id="ARBA00005563"/>
    </source>
</evidence>
<dbReference type="EMBL" id="FN654454">
    <property type="protein sequence ID" value="CBY33856.1"/>
    <property type="molecule type" value="Genomic_DNA"/>
</dbReference>
<organism evidence="6 8">
    <name type="scientific">Oikopleura dioica</name>
    <name type="common">Tunicate</name>
    <dbReference type="NCBI Taxonomy" id="34765"/>
    <lineage>
        <taxon>Eukaryota</taxon>
        <taxon>Metazoa</taxon>
        <taxon>Chordata</taxon>
        <taxon>Tunicata</taxon>
        <taxon>Appendicularia</taxon>
        <taxon>Copelata</taxon>
        <taxon>Oikopleuridae</taxon>
        <taxon>Oikopleura</taxon>
    </lineage>
</organism>
<evidence type="ECO:0000256" key="4">
    <source>
        <dbReference type="PIRNR" id="PIRNR011312"/>
    </source>
</evidence>
<evidence type="ECO:0000256" key="1">
    <source>
        <dbReference type="ARBA" id="ARBA00004123"/>
    </source>
</evidence>
<dbReference type="PANTHER" id="PTHR12900">
    <property type="entry name" value="MITOTIC AND DNA DAMAGE CHECKPOINT PROTEIN HUS1"/>
    <property type="match status" value="1"/>
</dbReference>
<sequence length="256" mass="28919">MKFRAKIEKTTKIVTFSNLAAVIAKLSNETILRLSKKKVYLIQSVSASEEGVLWCDIETKSLFTEYTYQGYVAPGFDEDEIILELSASDLCRALEFGNTDKHCPRDLKMKLSKEVPAGKTLNNQTGNETGNPVLAFQIQIEQINSGRMLVVSREIPIKVVSKKFWAEYKEPLMPKFNMSIFMPSLGKVRSMIDKIKNLSKTIIVRASPDGTLQFRTKNAMQKISVNFHNLEKPVWEGDATPDESETSVRIPYKEAS</sequence>
<dbReference type="GO" id="GO:0000724">
    <property type="term" value="P:double-strand break repair via homologous recombination"/>
    <property type="evidence" value="ECO:0007669"/>
    <property type="project" value="TreeGrafter"/>
</dbReference>
<dbReference type="GO" id="GO:0006289">
    <property type="term" value="P:nucleotide-excision repair"/>
    <property type="evidence" value="ECO:0007669"/>
    <property type="project" value="TreeGrafter"/>
</dbReference>
<proteinExistence type="inferred from homology"/>
<dbReference type="GO" id="GO:0033314">
    <property type="term" value="P:mitotic DNA replication checkpoint signaling"/>
    <property type="evidence" value="ECO:0007669"/>
    <property type="project" value="TreeGrafter"/>
</dbReference>
<accession>E4WS16</accession>
<evidence type="ECO:0000313" key="6">
    <source>
        <dbReference type="EMBL" id="CBY20548.1"/>
    </source>
</evidence>
<dbReference type="PANTHER" id="PTHR12900:SF0">
    <property type="entry name" value="CHECKPOINT PROTEIN"/>
    <property type="match status" value="1"/>
</dbReference>
<dbReference type="Gene3D" id="3.70.10.10">
    <property type="match status" value="1"/>
</dbReference>